<evidence type="ECO:0000256" key="1">
    <source>
        <dbReference type="SAM" id="MobiDB-lite"/>
    </source>
</evidence>
<name>A0A1H9TIV7_9ACTN</name>
<feature type="compositionally biased region" description="Basic and acidic residues" evidence="1">
    <location>
        <begin position="187"/>
        <end position="197"/>
    </location>
</feature>
<feature type="compositionally biased region" description="Pro residues" evidence="1">
    <location>
        <begin position="84"/>
        <end position="98"/>
    </location>
</feature>
<protein>
    <recommendedName>
        <fullName evidence="4">IclR helix-turn-helix domain-containing protein</fullName>
    </recommendedName>
</protein>
<evidence type="ECO:0000313" key="3">
    <source>
        <dbReference type="Proteomes" id="UP000182841"/>
    </source>
</evidence>
<keyword evidence="3" id="KW-1185">Reference proteome</keyword>
<dbReference type="EMBL" id="FOGO01000006">
    <property type="protein sequence ID" value="SER96914.1"/>
    <property type="molecule type" value="Genomic_DNA"/>
</dbReference>
<accession>A0A1H9TIV7</accession>
<reference evidence="3" key="1">
    <citation type="submission" date="2016-10" db="EMBL/GenBank/DDBJ databases">
        <authorList>
            <person name="Varghese N."/>
            <person name="Submissions S."/>
        </authorList>
    </citation>
    <scope>NUCLEOTIDE SEQUENCE [LARGE SCALE GENOMIC DNA]</scope>
    <source>
        <strain evidence="3">CGMCC 4.6825</strain>
    </source>
</reference>
<gene>
    <name evidence="2" type="ORF">SAMN05421870_106175</name>
</gene>
<sequence>MSKRQKGRKHRTVNRTPRPVGSAVRARPVRATAADRTAPDRTAAERTAAAHGPAVRTEAPAHRPVPAPGDDTPRGTPETAPRTAPDPAPESAPQPAPGPGAADELFRTPARDGGLGQSAGRTWDRVRAAGASGTTVEELSASVGYQERTVLKHLLGLAEHGLAEQHGPGRWRPVSEGTEAGDGQHGAPDRSRVPQGA</sequence>
<proteinExistence type="predicted"/>
<dbReference type="AlphaFoldDB" id="A0A1H9TIV7"/>
<feature type="region of interest" description="Disordered" evidence="1">
    <location>
        <begin position="161"/>
        <end position="197"/>
    </location>
</feature>
<feature type="compositionally biased region" description="Basic residues" evidence="1">
    <location>
        <begin position="1"/>
        <end position="13"/>
    </location>
</feature>
<dbReference type="RefSeq" id="WP_075000803.1">
    <property type="nucleotide sequence ID" value="NZ_FOGO01000006.1"/>
</dbReference>
<feature type="region of interest" description="Disordered" evidence="1">
    <location>
        <begin position="1"/>
        <end position="142"/>
    </location>
</feature>
<organism evidence="2 3">
    <name type="scientific">Streptomyces qinglanensis</name>
    <dbReference type="NCBI Taxonomy" id="943816"/>
    <lineage>
        <taxon>Bacteria</taxon>
        <taxon>Bacillati</taxon>
        <taxon>Actinomycetota</taxon>
        <taxon>Actinomycetes</taxon>
        <taxon>Kitasatosporales</taxon>
        <taxon>Streptomycetaceae</taxon>
        <taxon>Streptomyces</taxon>
    </lineage>
</organism>
<feature type="compositionally biased region" description="Low complexity" evidence="1">
    <location>
        <begin position="23"/>
        <end position="36"/>
    </location>
</feature>
<evidence type="ECO:0000313" key="2">
    <source>
        <dbReference type="EMBL" id="SER96914.1"/>
    </source>
</evidence>
<evidence type="ECO:0008006" key="4">
    <source>
        <dbReference type="Google" id="ProtNLM"/>
    </source>
</evidence>
<dbReference type="Proteomes" id="UP000182841">
    <property type="component" value="Unassembled WGS sequence"/>
</dbReference>